<reference evidence="1 2" key="1">
    <citation type="submission" date="2016-05" db="EMBL/GenBank/DDBJ databases">
        <title>A degradative enzymes factory behind the ericoid mycorrhizal symbiosis.</title>
        <authorList>
            <consortium name="DOE Joint Genome Institute"/>
            <person name="Martino E."/>
            <person name="Morin E."/>
            <person name="Grelet G."/>
            <person name="Kuo A."/>
            <person name="Kohler A."/>
            <person name="Daghino S."/>
            <person name="Barry K."/>
            <person name="Choi C."/>
            <person name="Cichocki N."/>
            <person name="Clum A."/>
            <person name="Copeland A."/>
            <person name="Hainaut M."/>
            <person name="Haridas S."/>
            <person name="Labutti K."/>
            <person name="Lindquist E."/>
            <person name="Lipzen A."/>
            <person name="Khouja H.-R."/>
            <person name="Murat C."/>
            <person name="Ohm R."/>
            <person name="Olson A."/>
            <person name="Spatafora J."/>
            <person name="Veneault-Fourrey C."/>
            <person name="Henrissat B."/>
            <person name="Grigoriev I."/>
            <person name="Martin F."/>
            <person name="Perotto S."/>
        </authorList>
    </citation>
    <scope>NUCLEOTIDE SEQUENCE [LARGE SCALE GENOMIC DNA]</scope>
    <source>
        <strain evidence="1 2">UAMH 7357</strain>
    </source>
</reference>
<dbReference type="EMBL" id="KZ613466">
    <property type="protein sequence ID" value="PMD27490.1"/>
    <property type="molecule type" value="Genomic_DNA"/>
</dbReference>
<evidence type="ECO:0000313" key="1">
    <source>
        <dbReference type="EMBL" id="PMD27490.1"/>
    </source>
</evidence>
<keyword evidence="2" id="KW-1185">Reference proteome</keyword>
<proteinExistence type="predicted"/>
<sequence length="109" mass="11631">MAIGGAESKSLSGRRLKWKLQLNATEKWTGDGQRKVRGVRRRKVAGRRAGWQGGTVRQLVAGAYLVAGTYRGGWGWGWSFALAFGLAASSDPVQLAGAGAGLLEEMLVE</sequence>
<evidence type="ECO:0000313" key="2">
    <source>
        <dbReference type="Proteomes" id="UP000235672"/>
    </source>
</evidence>
<organism evidence="1 2">
    <name type="scientific">Hyaloscypha hepaticicola</name>
    <dbReference type="NCBI Taxonomy" id="2082293"/>
    <lineage>
        <taxon>Eukaryota</taxon>
        <taxon>Fungi</taxon>
        <taxon>Dikarya</taxon>
        <taxon>Ascomycota</taxon>
        <taxon>Pezizomycotina</taxon>
        <taxon>Leotiomycetes</taxon>
        <taxon>Helotiales</taxon>
        <taxon>Hyaloscyphaceae</taxon>
        <taxon>Hyaloscypha</taxon>
    </lineage>
</organism>
<dbReference type="Proteomes" id="UP000235672">
    <property type="component" value="Unassembled WGS sequence"/>
</dbReference>
<accession>A0A2J6QMK5</accession>
<name>A0A2J6QMK5_9HELO</name>
<dbReference type="AlphaFoldDB" id="A0A2J6QMK5"/>
<gene>
    <name evidence="1" type="ORF">NA56DRAFT_654293</name>
</gene>
<protein>
    <submittedName>
        <fullName evidence="1">Uncharacterized protein</fullName>
    </submittedName>
</protein>